<accession>A0A4S8QBK6</accession>
<dbReference type="SUPFAM" id="SSF82607">
    <property type="entry name" value="YbaB-like"/>
    <property type="match status" value="1"/>
</dbReference>
<keyword evidence="3" id="KW-1185">Reference proteome</keyword>
<sequence length="166" mass="17692">MNCSGGTTMSELLGPLTTRLKPEEGNMSAQSPLQDSPNGSGNRPSALTDIHGFMEGFQQRMSTVQERAAESASKVSAIQATVVSDNGEVSMTVGASGQLLDIRFGRAIRQASPEWMTQVAQETYERARQEAAEQTREVMTETMGADSAAVKAFTAASEAKGEEGQR</sequence>
<dbReference type="AlphaFoldDB" id="A0A4S8QBK6"/>
<proteinExistence type="predicted"/>
<evidence type="ECO:0000256" key="1">
    <source>
        <dbReference type="SAM" id="MobiDB-lite"/>
    </source>
</evidence>
<evidence type="ECO:0000313" key="3">
    <source>
        <dbReference type="Proteomes" id="UP000308760"/>
    </source>
</evidence>
<reference evidence="2 3" key="2">
    <citation type="submission" date="2019-05" db="EMBL/GenBank/DDBJ databases">
        <title>Glycomyces buryatensis sp. nov.</title>
        <authorList>
            <person name="Nikitina E."/>
        </authorList>
    </citation>
    <scope>NUCLEOTIDE SEQUENCE [LARGE SCALE GENOMIC DNA]</scope>
    <source>
        <strain evidence="2 3">18</strain>
    </source>
</reference>
<dbReference type="InterPro" id="IPR004401">
    <property type="entry name" value="YbaB/EbfC"/>
</dbReference>
<reference evidence="3" key="1">
    <citation type="submission" date="2019-04" db="EMBL/GenBank/DDBJ databases">
        <title>Nocardioides xinjiangensis sp. nov.</title>
        <authorList>
            <person name="Liu S."/>
        </authorList>
    </citation>
    <scope>NUCLEOTIDE SEQUENCE [LARGE SCALE GENOMIC DNA]</scope>
    <source>
        <strain evidence="3">18</strain>
    </source>
</reference>
<name>A0A4S8QBK6_9ACTN</name>
<organism evidence="2 3">
    <name type="scientific">Glycomyces buryatensis</name>
    <dbReference type="NCBI Taxonomy" id="2570927"/>
    <lineage>
        <taxon>Bacteria</taxon>
        <taxon>Bacillati</taxon>
        <taxon>Actinomycetota</taxon>
        <taxon>Actinomycetes</taxon>
        <taxon>Glycomycetales</taxon>
        <taxon>Glycomycetaceae</taxon>
        <taxon>Glycomyces</taxon>
    </lineage>
</organism>
<dbReference type="Proteomes" id="UP000308760">
    <property type="component" value="Unassembled WGS sequence"/>
</dbReference>
<gene>
    <name evidence="2" type="ORF">FAB82_09405</name>
</gene>
<dbReference type="Pfam" id="PF02575">
    <property type="entry name" value="YbaB_DNA_bd"/>
    <property type="match status" value="1"/>
</dbReference>
<dbReference type="GO" id="GO:0003677">
    <property type="term" value="F:DNA binding"/>
    <property type="evidence" value="ECO:0007669"/>
    <property type="project" value="InterPro"/>
</dbReference>
<dbReference type="EMBL" id="STGY01000037">
    <property type="protein sequence ID" value="THV41923.1"/>
    <property type="molecule type" value="Genomic_DNA"/>
</dbReference>
<dbReference type="Gene3D" id="3.30.1310.10">
    <property type="entry name" value="Nucleoid-associated protein YbaB-like domain"/>
    <property type="match status" value="1"/>
</dbReference>
<feature type="compositionally biased region" description="Polar residues" evidence="1">
    <location>
        <begin position="27"/>
        <end position="45"/>
    </location>
</feature>
<feature type="compositionally biased region" description="Polar residues" evidence="1">
    <location>
        <begin position="1"/>
        <end position="10"/>
    </location>
</feature>
<dbReference type="InterPro" id="IPR036894">
    <property type="entry name" value="YbaB-like_sf"/>
</dbReference>
<dbReference type="OrthoDB" id="3625992at2"/>
<evidence type="ECO:0000313" key="2">
    <source>
        <dbReference type="EMBL" id="THV41923.1"/>
    </source>
</evidence>
<protein>
    <submittedName>
        <fullName evidence="2">YbaB/EbfC family nucleoid-associated protein</fullName>
    </submittedName>
</protein>
<comment type="caution">
    <text evidence="2">The sequence shown here is derived from an EMBL/GenBank/DDBJ whole genome shotgun (WGS) entry which is preliminary data.</text>
</comment>
<feature type="region of interest" description="Disordered" evidence="1">
    <location>
        <begin position="1"/>
        <end position="46"/>
    </location>
</feature>